<keyword evidence="11" id="KW-0697">Rotamase</keyword>
<evidence type="ECO:0000259" key="12">
    <source>
        <dbReference type="PROSITE" id="PS50198"/>
    </source>
</evidence>
<evidence type="ECO:0000256" key="10">
    <source>
        <dbReference type="ARBA" id="ARBA00042775"/>
    </source>
</evidence>
<dbReference type="SUPFAM" id="SSF54534">
    <property type="entry name" value="FKBP-like"/>
    <property type="match status" value="1"/>
</dbReference>
<evidence type="ECO:0000256" key="11">
    <source>
        <dbReference type="PROSITE-ProRule" id="PRU00278"/>
    </source>
</evidence>
<evidence type="ECO:0000256" key="7">
    <source>
        <dbReference type="ARBA" id="ARBA00023186"/>
    </source>
</evidence>
<evidence type="ECO:0000256" key="8">
    <source>
        <dbReference type="ARBA" id="ARBA00038408"/>
    </source>
</evidence>
<keyword evidence="2" id="KW-1003">Cell membrane</keyword>
<protein>
    <recommendedName>
        <fullName evidence="9">Periplasmic chaperone PpiD</fullName>
    </recommendedName>
    <alternativeName>
        <fullName evidence="10">Periplasmic folding chaperone</fullName>
    </alternativeName>
</protein>
<keyword evidence="7" id="KW-0143">Chaperone</keyword>
<feature type="domain" description="PpiC" evidence="12">
    <location>
        <begin position="359"/>
        <end position="465"/>
    </location>
</feature>
<dbReference type="PANTHER" id="PTHR47529:SF1">
    <property type="entry name" value="PERIPLASMIC CHAPERONE PPID"/>
    <property type="match status" value="1"/>
</dbReference>
<evidence type="ECO:0000256" key="2">
    <source>
        <dbReference type="ARBA" id="ARBA00022475"/>
    </source>
</evidence>
<evidence type="ECO:0000256" key="5">
    <source>
        <dbReference type="ARBA" id="ARBA00022989"/>
    </source>
</evidence>
<dbReference type="Pfam" id="PF13623">
    <property type="entry name" value="SurA_N_2"/>
    <property type="match status" value="1"/>
</dbReference>
<reference evidence="13 14" key="1">
    <citation type="journal article" date="2019" name="Int. J. Syst. Evol. Microbiol.">
        <title>The Global Catalogue of Microorganisms (GCM) 10K type strain sequencing project: providing services to taxonomists for standard genome sequencing and annotation.</title>
        <authorList>
            <consortium name="The Broad Institute Genomics Platform"/>
            <consortium name="The Broad Institute Genome Sequencing Center for Infectious Disease"/>
            <person name="Wu L."/>
            <person name="Ma J."/>
        </authorList>
    </citation>
    <scope>NUCLEOTIDE SEQUENCE [LARGE SCALE GENOMIC DNA]</scope>
    <source>
        <strain evidence="13 14">JCM 15976</strain>
    </source>
</reference>
<keyword evidence="4" id="KW-0812">Transmembrane</keyword>
<evidence type="ECO:0000313" key="13">
    <source>
        <dbReference type="EMBL" id="GAA0739322.1"/>
    </source>
</evidence>
<dbReference type="Gene3D" id="3.10.50.40">
    <property type="match status" value="2"/>
</dbReference>
<dbReference type="RefSeq" id="WP_343796007.1">
    <property type="nucleotide sequence ID" value="NZ_BAAAGF010000001.1"/>
</dbReference>
<dbReference type="InterPro" id="IPR000297">
    <property type="entry name" value="PPIase_PpiC"/>
</dbReference>
<evidence type="ECO:0000256" key="4">
    <source>
        <dbReference type="ARBA" id="ARBA00022692"/>
    </source>
</evidence>
<name>A0ABN1JH44_9FLAO</name>
<comment type="caution">
    <text evidence="13">The sequence shown here is derived from an EMBL/GenBank/DDBJ whole genome shotgun (WGS) entry which is preliminary data.</text>
</comment>
<dbReference type="PANTHER" id="PTHR47529">
    <property type="entry name" value="PEPTIDYL-PROLYL CIS-TRANS ISOMERASE D"/>
    <property type="match status" value="1"/>
</dbReference>
<comment type="subcellular location">
    <subcellularLocation>
        <location evidence="1">Cell inner membrane</location>
        <topology evidence="1">Single-pass type II membrane protein</topology>
        <orientation evidence="1">Periplasmic side</orientation>
    </subcellularLocation>
</comment>
<dbReference type="EMBL" id="BAAAGF010000001">
    <property type="protein sequence ID" value="GAA0739322.1"/>
    <property type="molecule type" value="Genomic_DNA"/>
</dbReference>
<proteinExistence type="inferred from homology"/>
<dbReference type="Pfam" id="PF13616">
    <property type="entry name" value="Rotamase_3"/>
    <property type="match status" value="1"/>
</dbReference>
<dbReference type="SUPFAM" id="SSF109998">
    <property type="entry name" value="Triger factor/SurA peptide-binding domain-like"/>
    <property type="match status" value="1"/>
</dbReference>
<gene>
    <name evidence="13" type="ORF">GCM10009431_08240</name>
</gene>
<dbReference type="InterPro" id="IPR052029">
    <property type="entry name" value="PpiD_chaperone"/>
</dbReference>
<dbReference type="Proteomes" id="UP001500736">
    <property type="component" value="Unassembled WGS sequence"/>
</dbReference>
<evidence type="ECO:0000313" key="14">
    <source>
        <dbReference type="Proteomes" id="UP001500736"/>
    </source>
</evidence>
<keyword evidence="11 13" id="KW-0413">Isomerase</keyword>
<dbReference type="InterPro" id="IPR046357">
    <property type="entry name" value="PPIase_dom_sf"/>
</dbReference>
<evidence type="ECO:0000256" key="6">
    <source>
        <dbReference type="ARBA" id="ARBA00023136"/>
    </source>
</evidence>
<dbReference type="InterPro" id="IPR027304">
    <property type="entry name" value="Trigger_fact/SurA_dom_sf"/>
</dbReference>
<evidence type="ECO:0000256" key="9">
    <source>
        <dbReference type="ARBA" id="ARBA00040743"/>
    </source>
</evidence>
<dbReference type="PROSITE" id="PS50198">
    <property type="entry name" value="PPIC_PPIASE_2"/>
    <property type="match status" value="1"/>
</dbReference>
<keyword evidence="6" id="KW-0472">Membrane</keyword>
<evidence type="ECO:0000256" key="1">
    <source>
        <dbReference type="ARBA" id="ARBA00004382"/>
    </source>
</evidence>
<sequence>MAVLNKIRQRSLFLILIIALALFSFVLSDLFRNSSALSGASQDVVATVNGTDIFREDFMNQVENAQRAQGPGASSTQTMNRIYEQEVRKAVLSSQFEELGLSVEKDQMRELLKTSFSSYPEFNNEAGIFDENKLNEFIANLKAIQNNEQNRAPLGNFQLNYNEWVTNEASIANRAKEQTYFNMVRAGVVTTLAEAETEYLMENETVDLKFVNIPYTSIADSLVEVTKSDISKYINEHKSEYEVEASRDIVYVQFDEVATVEDENEIKNSLTNLLEDRVEFNKVSKLNETILGFKNTKDVAEFVNSNSDVKYNDKFLFKSALPASIADSIFKLEVGEFYGPYKENGYYSLSKLVAETQMADSVKVRHILIPYMGATRVDPTITTTDAQAKAKADSILSVIKSKQSKFVDLLDLSSDTVSNEKQGEIEFGYNDSFAPEFKAFSFDNKVGDIDVVKTSFGYHVIEILDQKNKSKAVKVATVSRTIEPSEKTIDEVFNTASKFEIALQDGDFQEIAKENNYQVKPVSFKVLDENIPGLGSQRAIVRWAFEGETKVGDYKRFTVPGGGYAVVQVVKKNEAGLMSPENASATAISKIRNEKKAKMIKDKISGSTIDEIAKANKVATLTATAVTMKSPTISGAGREPKVVGVAFGMKEGEISKPIDGVKGVYVVEVTKATPASKLDNYQPIANRLSATRGSSVLTKAYNALKEASDIEDNRANFY</sequence>
<keyword evidence="5" id="KW-1133">Transmembrane helix</keyword>
<accession>A0ABN1JH44</accession>
<organism evidence="13 14">
    <name type="scientific">Gaetbulibacter jejuensis</name>
    <dbReference type="NCBI Taxonomy" id="584607"/>
    <lineage>
        <taxon>Bacteria</taxon>
        <taxon>Pseudomonadati</taxon>
        <taxon>Bacteroidota</taxon>
        <taxon>Flavobacteriia</taxon>
        <taxon>Flavobacteriales</taxon>
        <taxon>Flavobacteriaceae</taxon>
        <taxon>Gaetbulibacter</taxon>
    </lineage>
</organism>
<dbReference type="GO" id="GO:0016853">
    <property type="term" value="F:isomerase activity"/>
    <property type="evidence" value="ECO:0007669"/>
    <property type="project" value="UniProtKB-KW"/>
</dbReference>
<keyword evidence="3" id="KW-0997">Cell inner membrane</keyword>
<evidence type="ECO:0000256" key="3">
    <source>
        <dbReference type="ARBA" id="ARBA00022519"/>
    </source>
</evidence>
<keyword evidence="14" id="KW-1185">Reference proteome</keyword>
<comment type="similarity">
    <text evidence="8">Belongs to the PpiD chaperone family.</text>
</comment>
<dbReference type="Pfam" id="PF13145">
    <property type="entry name" value="Rotamase_2"/>
    <property type="match status" value="1"/>
</dbReference>